<evidence type="ECO:0000256" key="5">
    <source>
        <dbReference type="ARBA" id="ARBA00022692"/>
    </source>
</evidence>
<keyword evidence="7" id="KW-0998">Cell outer membrane</keyword>
<dbReference type="PANTHER" id="PTHR30026:SF20">
    <property type="entry name" value="OUTER MEMBRANE PROTEIN TOLC"/>
    <property type="match status" value="1"/>
</dbReference>
<evidence type="ECO:0000313" key="8">
    <source>
        <dbReference type="EMBL" id="PZX62225.1"/>
    </source>
</evidence>
<dbReference type="GO" id="GO:0015288">
    <property type="term" value="F:porin activity"/>
    <property type="evidence" value="ECO:0007669"/>
    <property type="project" value="TreeGrafter"/>
</dbReference>
<keyword evidence="6" id="KW-0472">Membrane</keyword>
<dbReference type="GO" id="GO:1990281">
    <property type="term" value="C:efflux pump complex"/>
    <property type="evidence" value="ECO:0007669"/>
    <property type="project" value="TreeGrafter"/>
</dbReference>
<proteinExistence type="inferred from homology"/>
<dbReference type="EMBL" id="QKZV01000005">
    <property type="protein sequence ID" value="PZX62225.1"/>
    <property type="molecule type" value="Genomic_DNA"/>
</dbReference>
<evidence type="ECO:0000256" key="6">
    <source>
        <dbReference type="ARBA" id="ARBA00023136"/>
    </source>
</evidence>
<dbReference type="InterPro" id="IPR003423">
    <property type="entry name" value="OMP_efflux"/>
</dbReference>
<dbReference type="RefSeq" id="WP_111295271.1">
    <property type="nucleotide sequence ID" value="NZ_QKZV01000005.1"/>
</dbReference>
<dbReference type="InterPro" id="IPR051906">
    <property type="entry name" value="TolC-like"/>
</dbReference>
<evidence type="ECO:0000313" key="9">
    <source>
        <dbReference type="Proteomes" id="UP000249720"/>
    </source>
</evidence>
<dbReference type="Proteomes" id="UP000249720">
    <property type="component" value="Unassembled WGS sequence"/>
</dbReference>
<evidence type="ECO:0000256" key="2">
    <source>
        <dbReference type="ARBA" id="ARBA00007613"/>
    </source>
</evidence>
<dbReference type="Gene3D" id="1.20.1600.10">
    <property type="entry name" value="Outer membrane efflux proteins (OEP)"/>
    <property type="match status" value="1"/>
</dbReference>
<keyword evidence="5" id="KW-0812">Transmembrane</keyword>
<evidence type="ECO:0000256" key="4">
    <source>
        <dbReference type="ARBA" id="ARBA00022452"/>
    </source>
</evidence>
<gene>
    <name evidence="8" type="ORF">LX80_01705</name>
</gene>
<comment type="caution">
    <text evidence="8">The sequence shown here is derived from an EMBL/GenBank/DDBJ whole genome shotgun (WGS) entry which is preliminary data.</text>
</comment>
<protein>
    <submittedName>
        <fullName evidence="8">Outer membrane protein</fullName>
    </submittedName>
</protein>
<evidence type="ECO:0000256" key="3">
    <source>
        <dbReference type="ARBA" id="ARBA00022448"/>
    </source>
</evidence>
<keyword evidence="3" id="KW-0813">Transport</keyword>
<name>A0A2W7SH75_9BACT</name>
<dbReference type="GO" id="GO:0009279">
    <property type="term" value="C:cell outer membrane"/>
    <property type="evidence" value="ECO:0007669"/>
    <property type="project" value="UniProtKB-SubCell"/>
</dbReference>
<reference evidence="8 9" key="1">
    <citation type="submission" date="2018-06" db="EMBL/GenBank/DDBJ databases">
        <title>Genomic Encyclopedia of Archaeal and Bacterial Type Strains, Phase II (KMG-II): from individual species to whole genera.</title>
        <authorList>
            <person name="Goeker M."/>
        </authorList>
    </citation>
    <scope>NUCLEOTIDE SEQUENCE [LARGE SCALE GENOMIC DNA]</scope>
    <source>
        <strain evidence="8 9">DSM 23241</strain>
    </source>
</reference>
<dbReference type="OrthoDB" id="9811587at2"/>
<dbReference type="PANTHER" id="PTHR30026">
    <property type="entry name" value="OUTER MEMBRANE PROTEIN TOLC"/>
    <property type="match status" value="1"/>
</dbReference>
<accession>A0A2W7SH75</accession>
<comment type="similarity">
    <text evidence="2">Belongs to the outer membrane factor (OMF) (TC 1.B.17) family.</text>
</comment>
<evidence type="ECO:0000256" key="7">
    <source>
        <dbReference type="ARBA" id="ARBA00023237"/>
    </source>
</evidence>
<dbReference type="Pfam" id="PF02321">
    <property type="entry name" value="OEP"/>
    <property type="match status" value="2"/>
</dbReference>
<dbReference type="SUPFAM" id="SSF56954">
    <property type="entry name" value="Outer membrane efflux proteins (OEP)"/>
    <property type="match status" value="1"/>
</dbReference>
<dbReference type="AlphaFoldDB" id="A0A2W7SH75"/>
<organism evidence="8 9">
    <name type="scientific">Hydrotalea sandarakina</name>
    <dbReference type="NCBI Taxonomy" id="1004304"/>
    <lineage>
        <taxon>Bacteria</taxon>
        <taxon>Pseudomonadati</taxon>
        <taxon>Bacteroidota</taxon>
        <taxon>Chitinophagia</taxon>
        <taxon>Chitinophagales</taxon>
        <taxon>Chitinophagaceae</taxon>
        <taxon>Hydrotalea</taxon>
    </lineage>
</organism>
<evidence type="ECO:0000256" key="1">
    <source>
        <dbReference type="ARBA" id="ARBA00004442"/>
    </source>
</evidence>
<dbReference type="GO" id="GO:0015562">
    <property type="term" value="F:efflux transmembrane transporter activity"/>
    <property type="evidence" value="ECO:0007669"/>
    <property type="project" value="InterPro"/>
</dbReference>
<sequence length="486" mass="54029">MKYVFLFIFVSLTVLGYGQTTEKWTLQRCVEYALKNNISVKQADVQARLAALQVQQAKYYQIPTLSLGTGVGVQFGRSIDRTTNIYTNTQALYQNIQANSNVTLYNWNRLKNNVNAAQFSAEAALADVEKASNDAALNVATYYLQVLSANEQINISKVQIQQTQTQLDITKKQVEAGALPELNQIELEAQLANDSSNYIAAKTTFQQSVLQLKAVLNLDAATPFEVDTPDVSTIPLESFADLQPEVVYALALNNQPLQKGNAFRLKAAQKNMQVAKAALYPTLGFGISLGTNFYNSFNQIDGYTFNGYAPITGAEPIVKIGSANYYVQNPVFSVTQSKKNFGQLWQGWSNQITNNFGQGLGINLSIPVFNNGQSRIAYQQAKLNIKNTQLQNELADFTLKNNIYTAYTNAVLAAEKFNAGKKSVMSAQKAYDFALKRYEIGMLGTIDLITNQNNLLKAKLQQVANEYDYIFKMKLLEFYKGMGLKL</sequence>
<comment type="subcellular location">
    <subcellularLocation>
        <location evidence="1">Cell outer membrane</location>
    </subcellularLocation>
</comment>
<keyword evidence="9" id="KW-1185">Reference proteome</keyword>
<keyword evidence="4" id="KW-1134">Transmembrane beta strand</keyword>